<feature type="domain" description="Glycosyl transferase family 28 C-terminal" evidence="13">
    <location>
        <begin position="113"/>
        <end position="152"/>
    </location>
</feature>
<dbReference type="EMBL" id="LSSK01000142">
    <property type="protein sequence ID" value="OMH84829.1"/>
    <property type="molecule type" value="Genomic_DNA"/>
</dbReference>
<comment type="function">
    <text evidence="9 12">Involved in protein N-glycosylation. Essential for the second step of the dolichol-linked oligosaccharide pathway.</text>
</comment>
<accession>A0A1R1PV65</accession>
<dbReference type="GO" id="GO:0004577">
    <property type="term" value="F:N-acetylglucosaminyldiphosphodolichol N-acetylglucosaminyltransferase activity"/>
    <property type="evidence" value="ECO:0007669"/>
    <property type="project" value="UniProtKB-EC"/>
</dbReference>
<dbReference type="InterPro" id="IPR007235">
    <property type="entry name" value="Glyco_trans_28_C"/>
</dbReference>
<dbReference type="InterPro" id="IPR039042">
    <property type="entry name" value="Alg13-like"/>
</dbReference>
<dbReference type="PANTHER" id="PTHR12867:SF6">
    <property type="entry name" value="N-ACETYLGLUCOSAMINYLDIPHOSPHODOLICHOL N-ACETYLGLUCOSAMINYLTRANSFERASE"/>
    <property type="match status" value="1"/>
</dbReference>
<evidence type="ECO:0000256" key="9">
    <source>
        <dbReference type="ARBA" id="ARBA00024804"/>
    </source>
</evidence>
<gene>
    <name evidence="12" type="primary">ALG13</name>
    <name evidence="14" type="ORF">AX774_g1636</name>
</gene>
<keyword evidence="8 12" id="KW-0256">Endoplasmic reticulum</keyword>
<organism evidence="14 15">
    <name type="scientific">Zancudomyces culisetae</name>
    <name type="common">Gut fungus</name>
    <name type="synonym">Smittium culisetae</name>
    <dbReference type="NCBI Taxonomy" id="1213189"/>
    <lineage>
        <taxon>Eukaryota</taxon>
        <taxon>Fungi</taxon>
        <taxon>Fungi incertae sedis</taxon>
        <taxon>Zoopagomycota</taxon>
        <taxon>Kickxellomycotina</taxon>
        <taxon>Harpellomycetes</taxon>
        <taxon>Harpellales</taxon>
        <taxon>Legeriomycetaceae</taxon>
        <taxon>Zancudomyces</taxon>
    </lineage>
</organism>
<dbReference type="Gene3D" id="3.40.50.2000">
    <property type="entry name" value="Glycogen Phosphorylase B"/>
    <property type="match status" value="2"/>
</dbReference>
<evidence type="ECO:0000256" key="10">
    <source>
        <dbReference type="ARBA" id="ARBA00032061"/>
    </source>
</evidence>
<evidence type="ECO:0000256" key="5">
    <source>
        <dbReference type="ARBA" id="ARBA00017468"/>
    </source>
</evidence>
<evidence type="ECO:0000313" key="15">
    <source>
        <dbReference type="Proteomes" id="UP000188320"/>
    </source>
</evidence>
<evidence type="ECO:0000256" key="8">
    <source>
        <dbReference type="ARBA" id="ARBA00022824"/>
    </source>
</evidence>
<dbReference type="Proteomes" id="UP000188320">
    <property type="component" value="Unassembled WGS sequence"/>
</dbReference>
<sequence length="159" mass="17726">MKTVFVTVGTTRFDELISHIFSSGSLLVLFEKLGYTQLIIQHGNSTPVPTPRKSGLCIQLFDYSNDLSSYYDRADLVISHAGKFSGTCKAVLFLINLAKKGIWSKCLCINILGAGTILSCLKQKKRLIVVVNDKLMNNHQYELAAELHKQRYLIASTIT</sequence>
<dbReference type="OrthoDB" id="20273at2759"/>
<comment type="subunit">
    <text evidence="3 12">Heterodimer with ALG14 to form a functional enzyme.</text>
</comment>
<proteinExistence type="inferred from homology"/>
<comment type="subcellular location">
    <subcellularLocation>
        <location evidence="1 12">Endoplasmic reticulum</location>
    </subcellularLocation>
</comment>
<evidence type="ECO:0000259" key="13">
    <source>
        <dbReference type="Pfam" id="PF04101"/>
    </source>
</evidence>
<comment type="similarity">
    <text evidence="2 12">Belongs to the glycosyltransferase 28 family.</text>
</comment>
<evidence type="ECO:0000256" key="2">
    <source>
        <dbReference type="ARBA" id="ARBA00006962"/>
    </source>
</evidence>
<dbReference type="AlphaFoldDB" id="A0A1R1PV65"/>
<evidence type="ECO:0000313" key="14">
    <source>
        <dbReference type="EMBL" id="OMH84829.1"/>
    </source>
</evidence>
<evidence type="ECO:0000256" key="1">
    <source>
        <dbReference type="ARBA" id="ARBA00004240"/>
    </source>
</evidence>
<dbReference type="Pfam" id="PF04101">
    <property type="entry name" value="Glyco_tran_28_C"/>
    <property type="match status" value="2"/>
</dbReference>
<keyword evidence="6 12" id="KW-0328">Glycosyltransferase</keyword>
<comment type="caution">
    <text evidence="14">The sequence shown here is derived from an EMBL/GenBank/DDBJ whole genome shotgun (WGS) entry which is preliminary data.</text>
</comment>
<evidence type="ECO:0000256" key="3">
    <source>
        <dbReference type="ARBA" id="ARBA00011198"/>
    </source>
</evidence>
<evidence type="ECO:0000256" key="11">
    <source>
        <dbReference type="ARBA" id="ARBA00048184"/>
    </source>
</evidence>
<reference evidence="15" key="1">
    <citation type="submission" date="2017-01" db="EMBL/GenBank/DDBJ databases">
        <authorList>
            <person name="Wang Y."/>
            <person name="White M."/>
            <person name="Kvist S."/>
            <person name="Moncalvo J.-M."/>
        </authorList>
    </citation>
    <scope>NUCLEOTIDE SEQUENCE [LARGE SCALE GENOMIC DNA]</scope>
    <source>
        <strain evidence="15">COL-18-3</strain>
    </source>
</reference>
<evidence type="ECO:0000256" key="12">
    <source>
        <dbReference type="RuleBase" id="RU362128"/>
    </source>
</evidence>
<name>A0A1R1PV65_ZANCU</name>
<dbReference type="GO" id="GO:0005783">
    <property type="term" value="C:endoplasmic reticulum"/>
    <property type="evidence" value="ECO:0007669"/>
    <property type="project" value="UniProtKB-SubCell"/>
</dbReference>
<dbReference type="GO" id="GO:0006488">
    <property type="term" value="P:dolichol-linked oligosaccharide biosynthetic process"/>
    <property type="evidence" value="ECO:0007669"/>
    <property type="project" value="InterPro"/>
</dbReference>
<comment type="catalytic activity">
    <reaction evidence="11">
        <text>an N-acetyl-alpha-D-glucosaminyl-diphospho-di-trans,poly-cis-dolichol + UDP-N-acetyl-alpha-D-glucosamine = an N,N'-diacetylchitobiosyl-diphospho-di-trans,poly-cis-dolichol + UDP + H(+)</text>
        <dbReference type="Rhea" id="RHEA:23380"/>
        <dbReference type="Rhea" id="RHEA-COMP:19507"/>
        <dbReference type="Rhea" id="RHEA-COMP:19510"/>
        <dbReference type="ChEBI" id="CHEBI:15378"/>
        <dbReference type="ChEBI" id="CHEBI:57269"/>
        <dbReference type="ChEBI" id="CHEBI:57705"/>
        <dbReference type="ChEBI" id="CHEBI:58223"/>
        <dbReference type="ChEBI" id="CHEBI:58427"/>
        <dbReference type="EC" id="2.4.1.141"/>
    </reaction>
</comment>
<keyword evidence="7 12" id="KW-0808">Transferase</keyword>
<keyword evidence="15" id="KW-1185">Reference proteome</keyword>
<evidence type="ECO:0000256" key="4">
    <source>
        <dbReference type="ARBA" id="ARBA00012614"/>
    </source>
</evidence>
<feature type="domain" description="Glycosyl transferase family 28 C-terminal" evidence="13">
    <location>
        <begin position="3"/>
        <end position="83"/>
    </location>
</feature>
<protein>
    <recommendedName>
        <fullName evidence="5 12">UDP-N-acetylglucosamine transferase subunit ALG13</fullName>
        <ecNumber evidence="4 12">2.4.1.141</ecNumber>
    </recommendedName>
    <alternativeName>
        <fullName evidence="10 12">Asparagine-linked glycosylation protein 13</fullName>
    </alternativeName>
</protein>
<dbReference type="EC" id="2.4.1.141" evidence="4 12"/>
<evidence type="ECO:0000256" key="6">
    <source>
        <dbReference type="ARBA" id="ARBA00022676"/>
    </source>
</evidence>
<dbReference type="PANTHER" id="PTHR12867">
    <property type="entry name" value="GLYCOSYL TRANSFERASE-RELATED"/>
    <property type="match status" value="1"/>
</dbReference>
<evidence type="ECO:0000256" key="7">
    <source>
        <dbReference type="ARBA" id="ARBA00022679"/>
    </source>
</evidence>